<feature type="site" description="Plays an important role in substrate specificity" evidence="9">
    <location>
        <position position="226"/>
    </location>
</feature>
<dbReference type="EC" id="2.1.2.1" evidence="9"/>
<dbReference type="Gene3D" id="3.90.1150.10">
    <property type="entry name" value="Aspartate Aminotransferase, domain 1"/>
    <property type="match status" value="1"/>
</dbReference>
<keyword evidence="5 9" id="KW-0963">Cytoplasm</keyword>
<dbReference type="InterPro" id="IPR015422">
    <property type="entry name" value="PyrdxlP-dep_Trfase_small"/>
</dbReference>
<dbReference type="UniPathway" id="UPA00193"/>
<name>A0A1I6LJA6_9EURY</name>
<comment type="pathway">
    <text evidence="9">One-carbon metabolism; tetrahydrofolate interconversion.</text>
</comment>
<dbReference type="SUPFAM" id="SSF53383">
    <property type="entry name" value="PLP-dependent transferases"/>
    <property type="match status" value="1"/>
</dbReference>
<dbReference type="InterPro" id="IPR039429">
    <property type="entry name" value="SHMT-like_dom"/>
</dbReference>
<dbReference type="HAMAP" id="MF_00051">
    <property type="entry name" value="SHMT"/>
    <property type="match status" value="1"/>
</dbReference>
<evidence type="ECO:0000256" key="6">
    <source>
        <dbReference type="ARBA" id="ARBA00022563"/>
    </source>
</evidence>
<keyword evidence="8 9" id="KW-0663">Pyridoxal phosphate</keyword>
<dbReference type="InterPro" id="IPR001085">
    <property type="entry name" value="Ser_HO-MeTrfase"/>
</dbReference>
<dbReference type="STRING" id="767519.SAMN05216559_2783"/>
<comment type="subcellular location">
    <subcellularLocation>
        <location evidence="2 9">Cytoplasm</location>
    </subcellularLocation>
</comment>
<dbReference type="InterPro" id="IPR015424">
    <property type="entry name" value="PyrdxlP-dep_Trfase"/>
</dbReference>
<keyword evidence="6 9" id="KW-0554">One-carbon metabolism</keyword>
<comment type="pathway">
    <text evidence="9">Amino-acid biosynthesis; glycine biosynthesis; glycine from L-serine: step 1/1.</text>
</comment>
<evidence type="ECO:0000256" key="1">
    <source>
        <dbReference type="ARBA" id="ARBA00001933"/>
    </source>
</evidence>
<feature type="binding site" evidence="9">
    <location>
        <begin position="122"/>
        <end position="124"/>
    </location>
    <ligand>
        <name>(6S)-5,6,7,8-tetrahydrofolate</name>
        <dbReference type="ChEBI" id="CHEBI:57453"/>
    </ligand>
</feature>
<organism evidence="12 13">
    <name type="scientific">Halomicrobium zhouii</name>
    <dbReference type="NCBI Taxonomy" id="767519"/>
    <lineage>
        <taxon>Archaea</taxon>
        <taxon>Methanobacteriati</taxon>
        <taxon>Methanobacteriota</taxon>
        <taxon>Stenosarchaea group</taxon>
        <taxon>Halobacteria</taxon>
        <taxon>Halobacteriales</taxon>
        <taxon>Haloarculaceae</taxon>
        <taxon>Halomicrobium</taxon>
    </lineage>
</organism>
<dbReference type="NCBIfam" id="NF000586">
    <property type="entry name" value="PRK00011.1"/>
    <property type="match status" value="1"/>
</dbReference>
<dbReference type="Gene3D" id="3.40.640.10">
    <property type="entry name" value="Type I PLP-dependent aspartate aminotransferase-like (Major domain)"/>
    <property type="match status" value="1"/>
</dbReference>
<comment type="similarity">
    <text evidence="3 9">Belongs to the SHMT family.</text>
</comment>
<evidence type="ECO:0000256" key="9">
    <source>
        <dbReference type="HAMAP-Rule" id="MF_00051"/>
    </source>
</evidence>
<dbReference type="GO" id="GO:0032259">
    <property type="term" value="P:methylation"/>
    <property type="evidence" value="ECO:0007669"/>
    <property type="project" value="UniProtKB-KW"/>
</dbReference>
<dbReference type="GO" id="GO:0019264">
    <property type="term" value="P:glycine biosynthetic process from serine"/>
    <property type="evidence" value="ECO:0007669"/>
    <property type="project" value="UniProtKB-UniRule"/>
</dbReference>
<dbReference type="PIRSF" id="PIRSF000412">
    <property type="entry name" value="SHMT"/>
    <property type="match status" value="1"/>
</dbReference>
<comment type="cofactor">
    <cofactor evidence="1 9 10">
        <name>pyridoxal 5'-phosphate</name>
        <dbReference type="ChEBI" id="CHEBI:597326"/>
    </cofactor>
</comment>
<dbReference type="FunFam" id="3.40.640.10:FF:000001">
    <property type="entry name" value="Serine hydroxymethyltransferase"/>
    <property type="match status" value="1"/>
</dbReference>
<evidence type="ECO:0000313" key="12">
    <source>
        <dbReference type="EMBL" id="SFS03428.1"/>
    </source>
</evidence>
<dbReference type="Proteomes" id="UP000199062">
    <property type="component" value="Unassembled WGS sequence"/>
</dbReference>
<dbReference type="PANTHER" id="PTHR11680">
    <property type="entry name" value="SERINE HYDROXYMETHYLTRANSFERASE"/>
    <property type="match status" value="1"/>
</dbReference>
<evidence type="ECO:0000256" key="3">
    <source>
        <dbReference type="ARBA" id="ARBA00006376"/>
    </source>
</evidence>
<evidence type="ECO:0000256" key="2">
    <source>
        <dbReference type="ARBA" id="ARBA00004496"/>
    </source>
</evidence>
<keyword evidence="13" id="KW-1185">Reference proteome</keyword>
<evidence type="ECO:0000256" key="7">
    <source>
        <dbReference type="ARBA" id="ARBA00022679"/>
    </source>
</evidence>
<dbReference type="InterPro" id="IPR015421">
    <property type="entry name" value="PyrdxlP-dep_Trfase_major"/>
</dbReference>
<gene>
    <name evidence="9" type="primary">glyA</name>
    <name evidence="12" type="ORF">SAMN05216559_2783</name>
</gene>
<accession>A0A1I6LJA6</accession>
<reference evidence="12 13" key="1">
    <citation type="submission" date="2016-10" db="EMBL/GenBank/DDBJ databases">
        <authorList>
            <person name="de Groot N.N."/>
        </authorList>
    </citation>
    <scope>NUCLEOTIDE SEQUENCE [LARGE SCALE GENOMIC DNA]</scope>
    <source>
        <strain evidence="12 13">CGMCC 1.10457</strain>
    </source>
</reference>
<sequence>MPTDLSPVDDELARALTDERERQRETLSLVASENYASEAVLAAQGSVLTNKYAEGTPGARYYAGCEHADEVEELAADRARDLFGADHVNVQPHSGTQANLAAFLALLDAGDSVLSLDLTSGGHLSHGFEHSLVGRHYDVDHYGVDPETGRLDYDAIEAQARDVEPDLLVSGYSAYPRQVDWEQMQAIADSVGAYHVADIGHLTGLVAAGVHPSPVGVADVVTCSTHKSIRSGRGGMVMCDEEYADAIDRAVMPGCQGGPLMHSVAGKAAGFYEALQPGFDEYARRVLDNAAVLADHLRKRGFDLVSGGTDVHFALVDFRESHPDLTGATAEDVLADVGLVCNKQTVPGEPRSPTVGSGLRIGTPAVTTRGFGEDATRRLAEVVADLLDAPDDAGVRENARDVVTDLCREFPLYEDGARVVDP</sequence>
<evidence type="ECO:0000256" key="5">
    <source>
        <dbReference type="ARBA" id="ARBA00022490"/>
    </source>
</evidence>
<feature type="binding site" evidence="9">
    <location>
        <position position="118"/>
    </location>
    <ligand>
        <name>(6S)-5,6,7,8-tetrahydrofolate</name>
        <dbReference type="ChEBI" id="CHEBI:57453"/>
    </ligand>
</feature>
<dbReference type="CDD" id="cd00378">
    <property type="entry name" value="SHMT"/>
    <property type="match status" value="1"/>
</dbReference>
<dbReference type="PANTHER" id="PTHR11680:SF35">
    <property type="entry name" value="SERINE HYDROXYMETHYLTRANSFERASE 1"/>
    <property type="match status" value="1"/>
</dbReference>
<protein>
    <recommendedName>
        <fullName evidence="9">Serine hydroxymethyltransferase</fullName>
        <shortName evidence="9">SHMT</shortName>
        <shortName evidence="9">Serine methylase</shortName>
        <ecNumber evidence="9">2.1.2.1</ecNumber>
    </recommendedName>
</protein>
<evidence type="ECO:0000256" key="10">
    <source>
        <dbReference type="PIRSR" id="PIRSR000412-50"/>
    </source>
</evidence>
<evidence type="ECO:0000256" key="4">
    <source>
        <dbReference type="ARBA" id="ARBA00011738"/>
    </source>
</evidence>
<dbReference type="Pfam" id="PF00464">
    <property type="entry name" value="SHMT"/>
    <property type="match status" value="1"/>
</dbReference>
<evidence type="ECO:0000259" key="11">
    <source>
        <dbReference type="Pfam" id="PF00464"/>
    </source>
</evidence>
<dbReference type="UniPathway" id="UPA00288">
    <property type="reaction ID" value="UER01023"/>
</dbReference>
<proteinExistence type="inferred from homology"/>
<dbReference type="GO" id="GO:0035999">
    <property type="term" value="P:tetrahydrofolate interconversion"/>
    <property type="evidence" value="ECO:0007669"/>
    <property type="project" value="UniProtKB-UniRule"/>
</dbReference>
<comment type="caution">
    <text evidence="9">Lacks conserved residue(s) required for the propagation of feature annotation.</text>
</comment>
<dbReference type="InterPro" id="IPR049943">
    <property type="entry name" value="Ser_HO-MeTrfase-like"/>
</dbReference>
<dbReference type="EMBL" id="FOZK01000002">
    <property type="protein sequence ID" value="SFS03428.1"/>
    <property type="molecule type" value="Genomic_DNA"/>
</dbReference>
<feature type="domain" description="Serine hydroxymethyltransferase-like" evidence="11">
    <location>
        <begin position="6"/>
        <end position="382"/>
    </location>
</feature>
<dbReference type="GO" id="GO:0004372">
    <property type="term" value="F:glycine hydroxymethyltransferase activity"/>
    <property type="evidence" value="ECO:0007669"/>
    <property type="project" value="UniProtKB-UniRule"/>
</dbReference>
<dbReference type="GO" id="GO:0030170">
    <property type="term" value="F:pyridoxal phosphate binding"/>
    <property type="evidence" value="ECO:0007669"/>
    <property type="project" value="UniProtKB-UniRule"/>
</dbReference>
<feature type="modified residue" description="N6-(pyridoxal phosphate)lysine" evidence="9 10">
    <location>
        <position position="227"/>
    </location>
</feature>
<feature type="binding site" evidence="9">
    <location>
        <position position="241"/>
    </location>
    <ligand>
        <name>(6S)-5,6,7,8-tetrahydrofolate</name>
        <dbReference type="ChEBI" id="CHEBI:57453"/>
    </ligand>
</feature>
<comment type="subunit">
    <text evidence="4 9">Homodimer.</text>
</comment>
<dbReference type="GO" id="GO:0008168">
    <property type="term" value="F:methyltransferase activity"/>
    <property type="evidence" value="ECO:0007669"/>
    <property type="project" value="UniProtKB-KW"/>
</dbReference>
<dbReference type="AlphaFoldDB" id="A0A1I6LJA6"/>
<dbReference type="OrthoDB" id="5821at2157"/>
<evidence type="ECO:0000313" key="13">
    <source>
        <dbReference type="Proteomes" id="UP000199062"/>
    </source>
</evidence>
<dbReference type="RefSeq" id="WP_089817090.1">
    <property type="nucleotide sequence ID" value="NZ_FOZK01000002.1"/>
</dbReference>
<keyword evidence="9" id="KW-0028">Amino-acid biosynthesis</keyword>
<keyword evidence="7 9" id="KW-0808">Transferase</keyword>
<evidence type="ECO:0000256" key="8">
    <source>
        <dbReference type="ARBA" id="ARBA00022898"/>
    </source>
</evidence>
<dbReference type="GO" id="GO:0005737">
    <property type="term" value="C:cytoplasm"/>
    <property type="evidence" value="ECO:0007669"/>
    <property type="project" value="UniProtKB-SubCell"/>
</dbReference>
<keyword evidence="12" id="KW-0489">Methyltransferase</keyword>
<comment type="catalytic activity">
    <reaction evidence="9">
        <text>(6R)-5,10-methylene-5,6,7,8-tetrahydrofolate + glycine + H2O = (6S)-5,6,7,8-tetrahydrofolate + L-serine</text>
        <dbReference type="Rhea" id="RHEA:15481"/>
        <dbReference type="ChEBI" id="CHEBI:15377"/>
        <dbReference type="ChEBI" id="CHEBI:15636"/>
        <dbReference type="ChEBI" id="CHEBI:33384"/>
        <dbReference type="ChEBI" id="CHEBI:57305"/>
        <dbReference type="ChEBI" id="CHEBI:57453"/>
        <dbReference type="EC" id="2.1.2.1"/>
    </reaction>
</comment>
<comment type="function">
    <text evidence="9">Catalyzes the reversible interconversion of serine and glycine with tetrahydrofolate (THF) serving as the one-carbon carrier. Also exhibits THF-independent aldolase activity toward beta-hydroxyamino acids, producing glycine and aldehydes, via a retro-aldol mechanism.</text>
</comment>